<name>A0A378W978_NEIME</name>
<evidence type="ECO:0000313" key="3">
    <source>
        <dbReference type="Proteomes" id="UP000254176"/>
    </source>
</evidence>
<accession>A0A378W978</accession>
<dbReference type="InterPro" id="IPR048469">
    <property type="entry name" value="YchJ-like_M"/>
</dbReference>
<evidence type="ECO:0000313" key="2">
    <source>
        <dbReference type="EMBL" id="SUA29737.1"/>
    </source>
</evidence>
<gene>
    <name evidence="2" type="primary">ychJ</name>
    <name evidence="2" type="ORF">NCTC8554_01737</name>
</gene>
<organism evidence="2 3">
    <name type="scientific">Neisseria meningitidis</name>
    <dbReference type="NCBI Taxonomy" id="487"/>
    <lineage>
        <taxon>Bacteria</taxon>
        <taxon>Pseudomonadati</taxon>
        <taxon>Pseudomonadota</taxon>
        <taxon>Betaproteobacteria</taxon>
        <taxon>Neisseriales</taxon>
        <taxon>Neisseriaceae</taxon>
        <taxon>Neisseria</taxon>
    </lineage>
</organism>
<dbReference type="EMBL" id="UGRP01000002">
    <property type="protein sequence ID" value="SUA29737.1"/>
    <property type="molecule type" value="Genomic_DNA"/>
</dbReference>
<dbReference type="SUPFAM" id="SSF54427">
    <property type="entry name" value="NTF2-like"/>
    <property type="match status" value="1"/>
</dbReference>
<reference evidence="2 3" key="1">
    <citation type="submission" date="2018-06" db="EMBL/GenBank/DDBJ databases">
        <authorList>
            <consortium name="Pathogen Informatics"/>
            <person name="Doyle S."/>
        </authorList>
    </citation>
    <scope>NUCLEOTIDE SEQUENCE [LARGE SCALE GENOMIC DNA]</scope>
    <source>
        <strain evidence="2 3">NCTC8554</strain>
    </source>
</reference>
<proteinExistence type="predicted"/>
<dbReference type="Gene3D" id="3.10.450.50">
    <property type="match status" value="1"/>
</dbReference>
<dbReference type="SUPFAM" id="SSF103642">
    <property type="entry name" value="Sec-C motif"/>
    <property type="match status" value="1"/>
</dbReference>
<feature type="domain" description="YchJ-like middle NTF2-like" evidence="1">
    <location>
        <begin position="2"/>
        <end position="59"/>
    </location>
</feature>
<dbReference type="Pfam" id="PF17775">
    <property type="entry name" value="YchJ_M-like"/>
    <property type="match status" value="1"/>
</dbReference>
<dbReference type="Pfam" id="PF02810">
    <property type="entry name" value="SEC-C"/>
    <property type="match status" value="1"/>
</dbReference>
<dbReference type="NCBIfam" id="NF002486">
    <property type="entry name" value="PRK01752.1"/>
    <property type="match status" value="1"/>
</dbReference>
<protein>
    <submittedName>
        <fullName evidence="2">SEC-C domain-containing protein</fullName>
    </submittedName>
</protein>
<dbReference type="InterPro" id="IPR032710">
    <property type="entry name" value="NTF2-like_dom_sf"/>
</dbReference>
<evidence type="ECO:0000259" key="1">
    <source>
        <dbReference type="Pfam" id="PF17775"/>
    </source>
</evidence>
<sequence length="91" mass="10220">MQWSIETEWLGLNVIAHCNFGKQHAQVEFEACFQDGQHRSAHHELSGFVNIGGQWYFIDPTVPHPAMKQPCICGSGKKFKACCGKYLKPVA</sequence>
<dbReference type="AlphaFoldDB" id="A0A378W978"/>
<dbReference type="Proteomes" id="UP000254176">
    <property type="component" value="Unassembled WGS sequence"/>
</dbReference>
<dbReference type="InterPro" id="IPR004027">
    <property type="entry name" value="SEC_C_motif"/>
</dbReference>